<name>A0AA39ZB56_9PEZI</name>
<accession>A0AA39ZB56</accession>
<dbReference type="EMBL" id="JAULSY010000076">
    <property type="protein sequence ID" value="KAK0667174.1"/>
    <property type="molecule type" value="Genomic_DNA"/>
</dbReference>
<comment type="caution">
    <text evidence="1">The sequence shown here is derived from an EMBL/GenBank/DDBJ whole genome shotgun (WGS) entry which is preliminary data.</text>
</comment>
<reference evidence="1" key="1">
    <citation type="submission" date="2023-06" db="EMBL/GenBank/DDBJ databases">
        <title>Genome-scale phylogeny and comparative genomics of the fungal order Sordariales.</title>
        <authorList>
            <consortium name="Lawrence Berkeley National Laboratory"/>
            <person name="Hensen N."/>
            <person name="Bonometti L."/>
            <person name="Westerberg I."/>
            <person name="Brannstrom I.O."/>
            <person name="Guillou S."/>
            <person name="Cros-Aarteil S."/>
            <person name="Calhoun S."/>
            <person name="Haridas S."/>
            <person name="Kuo A."/>
            <person name="Mondo S."/>
            <person name="Pangilinan J."/>
            <person name="Riley R."/>
            <person name="Labutti K."/>
            <person name="Andreopoulos B."/>
            <person name="Lipzen A."/>
            <person name="Chen C."/>
            <person name="Yanf M."/>
            <person name="Daum C."/>
            <person name="Ng V."/>
            <person name="Clum A."/>
            <person name="Steindorff A."/>
            <person name="Ohm R."/>
            <person name="Martin F."/>
            <person name="Silar P."/>
            <person name="Natvig D."/>
            <person name="Lalanne C."/>
            <person name="Gautier V."/>
            <person name="Ament-Velasquez S.L."/>
            <person name="Kruys A."/>
            <person name="Hutchinson M.I."/>
            <person name="Powell A.J."/>
            <person name="Barry K."/>
            <person name="Miller A.N."/>
            <person name="Grigoriev I.V."/>
            <person name="Debuchy R."/>
            <person name="Gladieux P."/>
            <person name="Thoren M.H."/>
            <person name="Johannesson H."/>
        </authorList>
    </citation>
    <scope>NUCLEOTIDE SEQUENCE</scope>
    <source>
        <strain evidence="1">CBS 307.81</strain>
    </source>
</reference>
<dbReference type="AlphaFoldDB" id="A0AA39ZB56"/>
<protein>
    <submittedName>
        <fullName evidence="1">Uncharacterized protein</fullName>
    </submittedName>
</protein>
<gene>
    <name evidence="1" type="ORF">QBC41DRAFT_324428</name>
</gene>
<sequence length="245" mass="28665">MINTHPIWDRCVPGDILGHQWMFEIKTSQWYQDNQRLFDERIRELALWLLREKANQFKIEWDKMPRLEEVYLDLRAMNLPTTYPRLSPDTTTNTEGYLGILFVAKIAKAMSGKGLRKLVIAGLRSYNGDRGYDSCGLRDDFTVRKSVTAGRWDANRELFMDTPYAGDWWYSARRSLQVEIPNWWMMFVTAVRPGGKLIFVDREYDYAARELIEDPEVRCLDLDFVSRGDMWWGTGVPGQADYLPG</sequence>
<evidence type="ECO:0000313" key="2">
    <source>
        <dbReference type="Proteomes" id="UP001174997"/>
    </source>
</evidence>
<proteinExistence type="predicted"/>
<dbReference type="Proteomes" id="UP001174997">
    <property type="component" value="Unassembled WGS sequence"/>
</dbReference>
<organism evidence="1 2">
    <name type="scientific">Cercophora samala</name>
    <dbReference type="NCBI Taxonomy" id="330535"/>
    <lineage>
        <taxon>Eukaryota</taxon>
        <taxon>Fungi</taxon>
        <taxon>Dikarya</taxon>
        <taxon>Ascomycota</taxon>
        <taxon>Pezizomycotina</taxon>
        <taxon>Sordariomycetes</taxon>
        <taxon>Sordariomycetidae</taxon>
        <taxon>Sordariales</taxon>
        <taxon>Lasiosphaeriaceae</taxon>
        <taxon>Cercophora</taxon>
    </lineage>
</organism>
<evidence type="ECO:0000313" key="1">
    <source>
        <dbReference type="EMBL" id="KAK0667174.1"/>
    </source>
</evidence>
<keyword evidence="2" id="KW-1185">Reference proteome</keyword>